<evidence type="ECO:0000256" key="2">
    <source>
        <dbReference type="ARBA" id="ARBA00004174"/>
    </source>
</evidence>
<keyword evidence="15" id="KW-0812">Transmembrane</keyword>
<dbReference type="PRINTS" id="PR00463">
    <property type="entry name" value="EP450I"/>
</dbReference>
<dbReference type="InterPro" id="IPR002401">
    <property type="entry name" value="Cyt_P450_E_grp-I"/>
</dbReference>
<evidence type="ECO:0000256" key="13">
    <source>
        <dbReference type="PIRSR" id="PIRSR602401-1"/>
    </source>
</evidence>
<dbReference type="GO" id="GO:0005506">
    <property type="term" value="F:iron ion binding"/>
    <property type="evidence" value="ECO:0007669"/>
    <property type="project" value="InterPro"/>
</dbReference>
<evidence type="ECO:0000313" key="16">
    <source>
        <dbReference type="EMBL" id="KAF2894453.1"/>
    </source>
</evidence>
<evidence type="ECO:0000256" key="5">
    <source>
        <dbReference type="ARBA" id="ARBA00022617"/>
    </source>
</evidence>
<dbReference type="PANTHER" id="PTHR24292:SF100">
    <property type="entry name" value="CYTOCHROME P450 6A16, ISOFORM B-RELATED"/>
    <property type="match status" value="1"/>
</dbReference>
<evidence type="ECO:0008006" key="18">
    <source>
        <dbReference type="Google" id="ProtNLM"/>
    </source>
</evidence>
<evidence type="ECO:0000256" key="12">
    <source>
        <dbReference type="ARBA" id="ARBA00023136"/>
    </source>
</evidence>
<dbReference type="AlphaFoldDB" id="A0A8K0D0X3"/>
<dbReference type="InterPro" id="IPR036396">
    <property type="entry name" value="Cyt_P450_sf"/>
</dbReference>
<comment type="cofactor">
    <cofactor evidence="1 13">
        <name>heme</name>
        <dbReference type="ChEBI" id="CHEBI:30413"/>
    </cofactor>
</comment>
<keyword evidence="9 14" id="KW-0560">Oxidoreductase</keyword>
<proteinExistence type="inferred from homology"/>
<evidence type="ECO:0000313" key="17">
    <source>
        <dbReference type="Proteomes" id="UP000801492"/>
    </source>
</evidence>
<dbReference type="Proteomes" id="UP000801492">
    <property type="component" value="Unassembled WGS sequence"/>
</dbReference>
<accession>A0A8K0D0X3</accession>
<evidence type="ECO:0000256" key="11">
    <source>
        <dbReference type="ARBA" id="ARBA00023033"/>
    </source>
</evidence>
<dbReference type="GO" id="GO:0005789">
    <property type="term" value="C:endoplasmic reticulum membrane"/>
    <property type="evidence" value="ECO:0007669"/>
    <property type="project" value="UniProtKB-SubCell"/>
</dbReference>
<dbReference type="PRINTS" id="PR00385">
    <property type="entry name" value="P450"/>
</dbReference>
<evidence type="ECO:0000256" key="6">
    <source>
        <dbReference type="ARBA" id="ARBA00022723"/>
    </source>
</evidence>
<evidence type="ECO:0000256" key="7">
    <source>
        <dbReference type="ARBA" id="ARBA00022824"/>
    </source>
</evidence>
<evidence type="ECO:0000256" key="3">
    <source>
        <dbReference type="ARBA" id="ARBA00004406"/>
    </source>
</evidence>
<feature type="binding site" description="axial binding residue" evidence="13">
    <location>
        <position position="456"/>
    </location>
    <ligand>
        <name>heme</name>
        <dbReference type="ChEBI" id="CHEBI:30413"/>
    </ligand>
    <ligandPart>
        <name>Fe</name>
        <dbReference type="ChEBI" id="CHEBI:18248"/>
    </ligandPart>
</feature>
<dbReference type="Gene3D" id="1.10.630.10">
    <property type="entry name" value="Cytochrome P450"/>
    <property type="match status" value="1"/>
</dbReference>
<dbReference type="EMBL" id="VTPC01006963">
    <property type="protein sequence ID" value="KAF2894453.1"/>
    <property type="molecule type" value="Genomic_DNA"/>
</dbReference>
<protein>
    <recommendedName>
        <fullName evidence="18">Cytochrome</fullName>
    </recommendedName>
</protein>
<dbReference type="InterPro" id="IPR001128">
    <property type="entry name" value="Cyt_P450"/>
</dbReference>
<reference evidence="16" key="1">
    <citation type="submission" date="2019-08" db="EMBL/GenBank/DDBJ databases">
        <title>The genome of the North American firefly Photinus pyralis.</title>
        <authorList>
            <consortium name="Photinus pyralis genome working group"/>
            <person name="Fallon T.R."/>
            <person name="Sander Lower S.E."/>
            <person name="Weng J.-K."/>
        </authorList>
    </citation>
    <scope>NUCLEOTIDE SEQUENCE</scope>
    <source>
        <strain evidence="16">TRF0915ILg1</strain>
        <tissue evidence="16">Whole body</tissue>
    </source>
</reference>
<dbReference type="GO" id="GO:0004497">
    <property type="term" value="F:monooxygenase activity"/>
    <property type="evidence" value="ECO:0007669"/>
    <property type="project" value="UniProtKB-KW"/>
</dbReference>
<sequence>EYIMAILSDSVIFDIFAIIITLLIGVYTYFQWVFKYWERKGIPYVTPKFPFGTIKMFANPPLNFGEMCKQHYDEYKAKGYKHVGIYLFSRPMYLVLDADYIRSITAKDFDHFVDRGVYFNEKTDPLSGNLFAIEGTKWRNLRTKLTPAFTSGKMKMMFQILVECGSQMKDALDVMSSKNCPIDIKDVLARFTMNVIGSCAFGLDCNCFTDPNSQFRKYGKRVFDLTKLETFKLFIAFAAPSLARRVGVNGTPEEVSEFFLNIIEEAVKYREENNVTRKDFLQLLIEMKNNVKNENGKGIGLTINELAAQVFVFFAAGYETSSTTMTFCLFELTQNLDMQKKVRDEINEVLKKHNGEITYDSLMEMKYMGQVIDETLRKYPPVTFLNRKCIKDYKLPDSDIEISNGTLVVIPVLGLHRDPEYYPDPETFNPERFSEDNKSSIKPYTYLPFGEGPRTCIGLRFGIMQTKMGLTILLKNYKFTLNEKTKVPLRMDPLAFVYTVEGDIWLNVETI</sequence>
<dbReference type="SUPFAM" id="SSF48264">
    <property type="entry name" value="Cytochrome P450"/>
    <property type="match status" value="1"/>
</dbReference>
<dbReference type="GO" id="GO:0016705">
    <property type="term" value="F:oxidoreductase activity, acting on paired donors, with incorporation or reduction of molecular oxygen"/>
    <property type="evidence" value="ECO:0007669"/>
    <property type="project" value="InterPro"/>
</dbReference>
<evidence type="ECO:0000256" key="15">
    <source>
        <dbReference type="SAM" id="Phobius"/>
    </source>
</evidence>
<gene>
    <name evidence="16" type="ORF">ILUMI_11715</name>
</gene>
<keyword evidence="15" id="KW-1133">Transmembrane helix</keyword>
<evidence type="ECO:0000256" key="1">
    <source>
        <dbReference type="ARBA" id="ARBA00001971"/>
    </source>
</evidence>
<name>A0A8K0D0X3_IGNLU</name>
<organism evidence="16 17">
    <name type="scientific">Ignelater luminosus</name>
    <name type="common">Cucubano</name>
    <name type="synonym">Pyrophorus luminosus</name>
    <dbReference type="NCBI Taxonomy" id="2038154"/>
    <lineage>
        <taxon>Eukaryota</taxon>
        <taxon>Metazoa</taxon>
        <taxon>Ecdysozoa</taxon>
        <taxon>Arthropoda</taxon>
        <taxon>Hexapoda</taxon>
        <taxon>Insecta</taxon>
        <taxon>Pterygota</taxon>
        <taxon>Neoptera</taxon>
        <taxon>Endopterygota</taxon>
        <taxon>Coleoptera</taxon>
        <taxon>Polyphaga</taxon>
        <taxon>Elateriformia</taxon>
        <taxon>Elateroidea</taxon>
        <taxon>Elateridae</taxon>
        <taxon>Agrypninae</taxon>
        <taxon>Pyrophorini</taxon>
        <taxon>Ignelater</taxon>
    </lineage>
</organism>
<comment type="caution">
    <text evidence="16">The sequence shown here is derived from an EMBL/GenBank/DDBJ whole genome shotgun (WGS) entry which is preliminary data.</text>
</comment>
<dbReference type="Pfam" id="PF00067">
    <property type="entry name" value="p450"/>
    <property type="match status" value="1"/>
</dbReference>
<dbReference type="PROSITE" id="PS00086">
    <property type="entry name" value="CYTOCHROME_P450"/>
    <property type="match status" value="1"/>
</dbReference>
<keyword evidence="6 13" id="KW-0479">Metal-binding</keyword>
<keyword evidence="8" id="KW-0492">Microsome</keyword>
<keyword evidence="7" id="KW-0256">Endoplasmic reticulum</keyword>
<dbReference type="InterPro" id="IPR017972">
    <property type="entry name" value="Cyt_P450_CS"/>
</dbReference>
<evidence type="ECO:0000256" key="14">
    <source>
        <dbReference type="RuleBase" id="RU000461"/>
    </source>
</evidence>
<comment type="subcellular location">
    <subcellularLocation>
        <location evidence="3">Endoplasmic reticulum membrane</location>
        <topology evidence="3">Peripheral membrane protein</topology>
    </subcellularLocation>
    <subcellularLocation>
        <location evidence="2">Microsome membrane</location>
        <topology evidence="2">Peripheral membrane protein</topology>
    </subcellularLocation>
</comment>
<evidence type="ECO:0000256" key="4">
    <source>
        <dbReference type="ARBA" id="ARBA00010617"/>
    </source>
</evidence>
<dbReference type="OrthoDB" id="2789670at2759"/>
<dbReference type="CDD" id="cd11056">
    <property type="entry name" value="CYP6-like"/>
    <property type="match status" value="1"/>
</dbReference>
<keyword evidence="17" id="KW-1185">Reference proteome</keyword>
<keyword evidence="12 15" id="KW-0472">Membrane</keyword>
<evidence type="ECO:0000256" key="8">
    <source>
        <dbReference type="ARBA" id="ARBA00022848"/>
    </source>
</evidence>
<feature type="transmembrane region" description="Helical" evidence="15">
    <location>
        <begin position="12"/>
        <end position="30"/>
    </location>
</feature>
<dbReference type="GO" id="GO:0020037">
    <property type="term" value="F:heme binding"/>
    <property type="evidence" value="ECO:0007669"/>
    <property type="project" value="InterPro"/>
</dbReference>
<feature type="non-terminal residue" evidence="16">
    <location>
        <position position="1"/>
    </location>
</feature>
<keyword evidence="10 13" id="KW-0408">Iron</keyword>
<dbReference type="PANTHER" id="PTHR24292">
    <property type="entry name" value="CYTOCHROME P450"/>
    <property type="match status" value="1"/>
</dbReference>
<comment type="similarity">
    <text evidence="4 14">Belongs to the cytochrome P450 family.</text>
</comment>
<dbReference type="InterPro" id="IPR050476">
    <property type="entry name" value="Insect_CytP450_Detox"/>
</dbReference>
<evidence type="ECO:0000256" key="9">
    <source>
        <dbReference type="ARBA" id="ARBA00023002"/>
    </source>
</evidence>
<evidence type="ECO:0000256" key="10">
    <source>
        <dbReference type="ARBA" id="ARBA00023004"/>
    </source>
</evidence>
<dbReference type="FunFam" id="1.10.630.10:FF:000042">
    <property type="entry name" value="Cytochrome P450"/>
    <property type="match status" value="1"/>
</dbReference>
<keyword evidence="11 14" id="KW-0503">Monooxygenase</keyword>
<keyword evidence="5 13" id="KW-0349">Heme</keyword>